<proteinExistence type="predicted"/>
<keyword evidence="1" id="KW-0472">Membrane</keyword>
<organism evidence="2">
    <name type="scientific">Leviviridae sp</name>
    <dbReference type="NCBI Taxonomy" id="2027243"/>
    <lineage>
        <taxon>Viruses</taxon>
        <taxon>Riboviria</taxon>
        <taxon>Orthornavirae</taxon>
        <taxon>Lenarviricota</taxon>
        <taxon>Leviviricetes</taxon>
        <taxon>Norzivirales</taxon>
        <taxon>Fiersviridae</taxon>
    </lineage>
</organism>
<keyword evidence="1" id="KW-1133">Transmembrane helix</keyword>
<gene>
    <name evidence="2" type="ORF">H4Bulk4625658_000002</name>
</gene>
<accession>A0A514D3N0</accession>
<reference evidence="2" key="1">
    <citation type="submission" date="2019-05" db="EMBL/GenBank/DDBJ databases">
        <title>Metatranscriptomic reconstruction reveals RNA viruses with the potential to shape carbon cycling in soil.</title>
        <authorList>
            <person name="Starr E.P."/>
            <person name="Nuccio E."/>
            <person name="Pett-Ridge J."/>
            <person name="Banfield J.F."/>
            <person name="Firestone M.K."/>
        </authorList>
    </citation>
    <scope>NUCLEOTIDE SEQUENCE</scope>
    <source>
        <strain evidence="2">H4_Bulk_46_scaffold_25658</strain>
    </source>
</reference>
<evidence type="ECO:0000256" key="1">
    <source>
        <dbReference type="SAM" id="Phobius"/>
    </source>
</evidence>
<sequence length="43" mass="4699">MRGDYDYNHASSGHQHAVTVVLIVIAFMALGGLFIGLNILDRL</sequence>
<name>A0A514D3N0_9VIRU</name>
<feature type="transmembrane region" description="Helical" evidence="1">
    <location>
        <begin position="20"/>
        <end position="40"/>
    </location>
</feature>
<keyword evidence="1" id="KW-0812">Transmembrane</keyword>
<protein>
    <submittedName>
        <fullName evidence="2">Uncharacterized protein</fullName>
    </submittedName>
</protein>
<evidence type="ECO:0000313" key="2">
    <source>
        <dbReference type="EMBL" id="QDH88189.1"/>
    </source>
</evidence>
<dbReference type="EMBL" id="MN033914">
    <property type="protein sequence ID" value="QDH88189.1"/>
    <property type="molecule type" value="Genomic_RNA"/>
</dbReference>